<evidence type="ECO:0000256" key="4">
    <source>
        <dbReference type="ARBA" id="ARBA00022722"/>
    </source>
</evidence>
<evidence type="ECO:0000256" key="10">
    <source>
        <dbReference type="PROSITE-ProRule" id="PRU10141"/>
    </source>
</evidence>
<protein>
    <recommendedName>
        <fullName evidence="1">non-specific serine/threonine protein kinase</fullName>
        <ecNumber evidence="1">2.7.11.1</ecNumber>
    </recommendedName>
</protein>
<evidence type="ECO:0000256" key="7">
    <source>
        <dbReference type="ARBA" id="ARBA00022777"/>
    </source>
</evidence>
<accession>A0ABN3GHT5</accession>
<dbReference type="SUPFAM" id="SSF56112">
    <property type="entry name" value="Protein kinase-like (PK-like)"/>
    <property type="match status" value="1"/>
</dbReference>
<keyword evidence="4" id="KW-0540">Nuclease</keyword>
<dbReference type="Gene3D" id="3.40.600.10">
    <property type="entry name" value="DNA mismatch repair MutH/Restriction endonuclease, type II"/>
    <property type="match status" value="1"/>
</dbReference>
<keyword evidence="7" id="KW-0418">Kinase</keyword>
<dbReference type="InterPro" id="IPR015210">
    <property type="entry name" value="NaeI"/>
</dbReference>
<keyword evidence="8" id="KW-0378">Hydrolase</keyword>
<dbReference type="Pfam" id="PF01580">
    <property type="entry name" value="FtsK_SpoIIIE"/>
    <property type="match status" value="1"/>
</dbReference>
<dbReference type="InterPro" id="IPR002543">
    <property type="entry name" value="FtsK_dom"/>
</dbReference>
<dbReference type="InterPro" id="IPR011335">
    <property type="entry name" value="Restrct_endonuc-II-like"/>
</dbReference>
<keyword evidence="3" id="KW-0808">Transferase</keyword>
<dbReference type="Gene3D" id="3.40.50.300">
    <property type="entry name" value="P-loop containing nucleotide triphosphate hydrolases"/>
    <property type="match status" value="2"/>
</dbReference>
<dbReference type="PANTHER" id="PTHR43289">
    <property type="entry name" value="MITOGEN-ACTIVATED PROTEIN KINASE KINASE KINASE 20-RELATED"/>
    <property type="match status" value="1"/>
</dbReference>
<dbReference type="SMART" id="SM00220">
    <property type="entry name" value="S_TKc"/>
    <property type="match status" value="1"/>
</dbReference>
<evidence type="ECO:0000256" key="9">
    <source>
        <dbReference type="ARBA" id="ARBA00022840"/>
    </source>
</evidence>
<organism evidence="13 14">
    <name type="scientific">Dactylosporangium salmoneum</name>
    <dbReference type="NCBI Taxonomy" id="53361"/>
    <lineage>
        <taxon>Bacteria</taxon>
        <taxon>Bacillati</taxon>
        <taxon>Actinomycetota</taxon>
        <taxon>Actinomycetes</taxon>
        <taxon>Micromonosporales</taxon>
        <taxon>Micromonosporaceae</taxon>
        <taxon>Dactylosporangium</taxon>
    </lineage>
</organism>
<keyword evidence="5 10" id="KW-0547">Nucleotide-binding</keyword>
<sequence length="1970" mass="212110">MTALAAASAAAARLAEARSALPPGALDLACHAAVPVAVDPTLLNLLRTNFFLDPPDELPWTVEADLLSSPLFRELGGDLYEIEPDLRRHLLVSLSTRYGVDRAVQVALLLERYCDRPGVWGGQPLLLHAQQLTALSIIDPPAASRWLDEAGDGASAPVQLSPDWFVAMRGRLAAQPDPALRVADEIEAALTRLRAGDTDVLPLLGELALLPGADVAPIRTTLLGLTDDAAAPLLRLLARVDPVAASTAETDRPVPLHLLLDQTLAQPDRMSAPAGTFAGEPVYLPLDTDLLVVTAVFTAKGDRADVLRSIALAFACTYRPSEVNLVLLDTTGDRVFDDLHVLPHVVAAVTDLSRQEDRRRLHRAIRSRAGGPTPKPRCIMLTVGSDAEKAAGLHAQASDVRNGAVSTLTVVVDKPHAPLVLVLIQTHDSPVLTQMLPATTSVAYDERRTVAEMLIDRVVARDPDRQAPIWVPAGANRPTLDELLARLPADGRALGVAGGIDEASHRDHEPFAVDLDAGNVAVVGRTYSGKSTILLSLVLSLAQRRSPDQLEFFVVGPANPLADLAGLPHVAQYAPRPDADLIARVRRAMQARRLASGPSTVLVVNDVPDLLPLVEEIRRSGPTSSIRVLVSGTSWDSLGRFEIELETTFDDPPNSRIDPEQYVDPVRSMSHGLAPGGVPFVIPLIDHVEQLVSRIAASWTGPTARDRWAGVGAGQEPPPRPVSTGRRVAVVIGTSTYADSELPPLPGAAADVAAIAEVLRSPSIGNYDVTVLLDRDERTIRQTLDDVLTGSGPDDQVLVYVTGHGMLEPRGHLYLATTDTRRSRLLATAIDSQWIMDLLDHSRARQQVVLIDTCFSGAMVDRRNPVPDVRDPLAPDVRRAVLTATQGTQYAWQTTGEDGRPGMSAFTAAVVKGLSTGDADADGDGVITINDVYDYVYHEMARAGVQSTPALRSSGTGSMTIVRSRTPHAASTPGDERPGPDELDAGAARLVVMDLQIAQAGDRRKQLEARLQRVFVERIMNEYDVERIGGDPRRDLTLRTSADGAAELLAALANGIVTANQDIELQDRLQVRAAMYLANEAAFNSEVLNAPELRLPTDANLAVVFSDSLRTAVAHTVTGASWTALRPLTLHVGADRSPVHAWIAAVRTEPAVAGEILGKRHEILNNRYRLIAPIGTGGMAVVWRAQDLALDRNVAVKLLADKPGNSEPFRAVAQVLARLHHPNITAVHDYGEAGDPTANRYGRRPYIVMELLEGELLSNRLRSGPMSWRRATQICAQVAAGLAAAHERNLVHRDIKPGNIMLTAAGAKILDFGVAGLTGSFAPDDEDGTIFGTPAYLAPERLLGGGVIPATDVYTVGLLLYRCLTDRLPWHADTPTQMITNHVYEPPHPLPEIPGLPGDISQLIARCLAKDPAGRPTASEVARVLAAATGLHVELPRPNEPVDGTVMEPARPDGQDIPGYLGRVHDRAGNIVGTCFQARPGVLVTALHIVSDLQPDIVVTALNHHSQPILAQIAVVDERTDLAVMRCTQAFDASVAGFAATDPIPAGTRVIIDRALLGTEPHASPYTDDVWATGDGRTAAIPSIIAGAPVRRPGDDLVVGVVVARRFAPRGTARTEDLIPLLDRVEAASETPETIGPEGTATAAAVRVPSGESQIDLPVHQPRAGNTAEAQDDFEQPIVAPLSPDTDADLWRAVALLRRLDHNGQRTATAVREALDGVIDGPRTGRYSLKQLLKSEKTTVGARVELAFQRTFGLADGHRLDLSIDGVEADFKFTQTRGAWQLGPENTGQLVILVYANEELGEWGLALGRVTDDLAAPTKNRDGRFPLRRDRLDSGLIWLFRDEPLQRNVLAELDEEDRQEIFAQASSIDRVMELARRSRGRPISRTALATVVMQADPARRLRDAQPKLAQEGLFLFRGGRVEDRRRIEHLGLPELASDEIVFLQLVSVDPETTTKPFVELAEGFWSLASD</sequence>
<proteinExistence type="predicted"/>
<comment type="caution">
    <text evidence="13">The sequence shown here is derived from an EMBL/GenBank/DDBJ whole genome shotgun (WGS) entry which is preliminary data.</text>
</comment>
<feature type="domain" description="Protein kinase" evidence="12">
    <location>
        <begin position="1168"/>
        <end position="1435"/>
    </location>
</feature>
<dbReference type="InterPro" id="IPR017441">
    <property type="entry name" value="Protein_kinase_ATP_BS"/>
</dbReference>
<dbReference type="InterPro" id="IPR027417">
    <property type="entry name" value="P-loop_NTPase"/>
</dbReference>
<evidence type="ECO:0000256" key="8">
    <source>
        <dbReference type="ARBA" id="ARBA00022801"/>
    </source>
</evidence>
<evidence type="ECO:0000313" key="13">
    <source>
        <dbReference type="EMBL" id="GAA2352003.1"/>
    </source>
</evidence>
<keyword evidence="14" id="KW-1185">Reference proteome</keyword>
<name>A0ABN3GHT5_9ACTN</name>
<evidence type="ECO:0000256" key="11">
    <source>
        <dbReference type="SAM" id="MobiDB-lite"/>
    </source>
</evidence>
<dbReference type="SUPFAM" id="SSF52129">
    <property type="entry name" value="Caspase-like"/>
    <property type="match status" value="1"/>
</dbReference>
<dbReference type="Proteomes" id="UP001501444">
    <property type="component" value="Unassembled WGS sequence"/>
</dbReference>
<dbReference type="SUPFAM" id="SSF50494">
    <property type="entry name" value="Trypsin-like serine proteases"/>
    <property type="match status" value="1"/>
</dbReference>
<gene>
    <name evidence="13" type="ORF">GCM10010170_042400</name>
</gene>
<evidence type="ECO:0000256" key="3">
    <source>
        <dbReference type="ARBA" id="ARBA00022679"/>
    </source>
</evidence>
<dbReference type="Gene3D" id="3.40.50.1460">
    <property type="match status" value="1"/>
</dbReference>
<dbReference type="EC" id="2.7.11.1" evidence="1"/>
<reference evidence="13 14" key="1">
    <citation type="journal article" date="2019" name="Int. J. Syst. Evol. Microbiol.">
        <title>The Global Catalogue of Microorganisms (GCM) 10K type strain sequencing project: providing services to taxonomists for standard genome sequencing and annotation.</title>
        <authorList>
            <consortium name="The Broad Institute Genomics Platform"/>
            <consortium name="The Broad Institute Genome Sequencing Center for Infectious Disease"/>
            <person name="Wu L."/>
            <person name="Ma J."/>
        </authorList>
    </citation>
    <scope>NUCLEOTIDE SEQUENCE [LARGE SCALE GENOMIC DNA]</scope>
    <source>
        <strain evidence="13 14">JCM 3272</strain>
    </source>
</reference>
<keyword evidence="9 10" id="KW-0067">ATP-binding</keyword>
<dbReference type="InterPro" id="IPR009003">
    <property type="entry name" value="Peptidase_S1_PA"/>
</dbReference>
<dbReference type="CDD" id="cd22338">
    <property type="entry name" value="NaeI-like"/>
    <property type="match status" value="1"/>
</dbReference>
<dbReference type="Gene3D" id="3.30.200.20">
    <property type="entry name" value="Phosphorylase Kinase, domain 1"/>
    <property type="match status" value="1"/>
</dbReference>
<dbReference type="Pfam" id="PF09126">
    <property type="entry name" value="NaeI"/>
    <property type="match status" value="1"/>
</dbReference>
<evidence type="ECO:0000256" key="1">
    <source>
        <dbReference type="ARBA" id="ARBA00012513"/>
    </source>
</evidence>
<dbReference type="RefSeq" id="WP_344614172.1">
    <property type="nucleotide sequence ID" value="NZ_BAAARV010000031.1"/>
</dbReference>
<feature type="binding site" evidence="10">
    <location>
        <position position="1197"/>
    </location>
    <ligand>
        <name>ATP</name>
        <dbReference type="ChEBI" id="CHEBI:30616"/>
    </ligand>
</feature>
<dbReference type="InterPro" id="IPR037057">
    <property type="entry name" value="DNA_rep_MutH/T2_RE_sf"/>
</dbReference>
<dbReference type="InterPro" id="IPR011009">
    <property type="entry name" value="Kinase-like_dom_sf"/>
</dbReference>
<dbReference type="PROSITE" id="PS00108">
    <property type="entry name" value="PROTEIN_KINASE_ST"/>
    <property type="match status" value="1"/>
</dbReference>
<dbReference type="InterPro" id="IPR036388">
    <property type="entry name" value="WH-like_DNA-bd_sf"/>
</dbReference>
<dbReference type="Pfam" id="PF00656">
    <property type="entry name" value="Peptidase_C14"/>
    <property type="match status" value="1"/>
</dbReference>
<dbReference type="SUPFAM" id="SSF52980">
    <property type="entry name" value="Restriction endonuclease-like"/>
    <property type="match status" value="1"/>
</dbReference>
<dbReference type="PROSITE" id="PS00107">
    <property type="entry name" value="PROTEIN_KINASE_ATP"/>
    <property type="match status" value="1"/>
</dbReference>
<dbReference type="PANTHER" id="PTHR43289:SF6">
    <property type="entry name" value="SERINE_THREONINE-PROTEIN KINASE NEKL-3"/>
    <property type="match status" value="1"/>
</dbReference>
<dbReference type="InterPro" id="IPR011600">
    <property type="entry name" value="Pept_C14_caspase"/>
</dbReference>
<evidence type="ECO:0000256" key="2">
    <source>
        <dbReference type="ARBA" id="ARBA00022527"/>
    </source>
</evidence>
<dbReference type="PROSITE" id="PS00018">
    <property type="entry name" value="EF_HAND_1"/>
    <property type="match status" value="1"/>
</dbReference>
<dbReference type="Gene3D" id="1.10.10.10">
    <property type="entry name" value="Winged helix-like DNA-binding domain superfamily/Winged helix DNA-binding domain"/>
    <property type="match status" value="1"/>
</dbReference>
<dbReference type="EMBL" id="BAAARV010000031">
    <property type="protein sequence ID" value="GAA2352003.1"/>
    <property type="molecule type" value="Genomic_DNA"/>
</dbReference>
<feature type="compositionally biased region" description="Polar residues" evidence="11">
    <location>
        <begin position="948"/>
        <end position="963"/>
    </location>
</feature>
<dbReference type="NCBIfam" id="NF047832">
    <property type="entry name" value="caspase_w_EACC1"/>
    <property type="match status" value="1"/>
</dbReference>
<dbReference type="Gene3D" id="1.10.510.10">
    <property type="entry name" value="Transferase(Phosphotransferase) domain 1"/>
    <property type="match status" value="1"/>
</dbReference>
<evidence type="ECO:0000313" key="14">
    <source>
        <dbReference type="Proteomes" id="UP001501444"/>
    </source>
</evidence>
<dbReference type="InterPro" id="IPR000719">
    <property type="entry name" value="Prot_kinase_dom"/>
</dbReference>
<dbReference type="PROSITE" id="PS50011">
    <property type="entry name" value="PROTEIN_KINASE_DOM"/>
    <property type="match status" value="1"/>
</dbReference>
<feature type="region of interest" description="Disordered" evidence="11">
    <location>
        <begin position="948"/>
        <end position="982"/>
    </location>
</feature>
<dbReference type="Pfam" id="PF00069">
    <property type="entry name" value="Pkinase"/>
    <property type="match status" value="1"/>
</dbReference>
<dbReference type="CDD" id="cd14014">
    <property type="entry name" value="STKc_PknB_like"/>
    <property type="match status" value="1"/>
</dbReference>
<evidence type="ECO:0000256" key="5">
    <source>
        <dbReference type="ARBA" id="ARBA00022741"/>
    </source>
</evidence>
<evidence type="ECO:0000259" key="12">
    <source>
        <dbReference type="PROSITE" id="PS50011"/>
    </source>
</evidence>
<dbReference type="InterPro" id="IPR018247">
    <property type="entry name" value="EF_Hand_1_Ca_BS"/>
</dbReference>
<dbReference type="InterPro" id="IPR008271">
    <property type="entry name" value="Ser/Thr_kinase_AS"/>
</dbReference>
<keyword evidence="2" id="KW-0723">Serine/threonine-protein kinase</keyword>
<evidence type="ECO:0000256" key="6">
    <source>
        <dbReference type="ARBA" id="ARBA00022759"/>
    </source>
</evidence>
<dbReference type="SUPFAM" id="SSF52540">
    <property type="entry name" value="P-loop containing nucleoside triphosphate hydrolases"/>
    <property type="match status" value="1"/>
</dbReference>
<keyword evidence="6" id="KW-0255">Endonuclease</keyword>
<dbReference type="InterPro" id="IPR029030">
    <property type="entry name" value="Caspase-like_dom_sf"/>
</dbReference>